<organism evidence="1">
    <name type="scientific">Cacopsylla melanoneura</name>
    <dbReference type="NCBI Taxonomy" id="428564"/>
    <lineage>
        <taxon>Eukaryota</taxon>
        <taxon>Metazoa</taxon>
        <taxon>Ecdysozoa</taxon>
        <taxon>Arthropoda</taxon>
        <taxon>Hexapoda</taxon>
        <taxon>Insecta</taxon>
        <taxon>Pterygota</taxon>
        <taxon>Neoptera</taxon>
        <taxon>Paraneoptera</taxon>
        <taxon>Hemiptera</taxon>
        <taxon>Sternorrhyncha</taxon>
        <taxon>Psylloidea</taxon>
        <taxon>Psyllidae</taxon>
        <taxon>Psyllinae</taxon>
        <taxon>Cacopsylla</taxon>
    </lineage>
</organism>
<dbReference type="EMBL" id="HBUF01057848">
    <property type="protein sequence ID" value="CAG6624677.1"/>
    <property type="molecule type" value="Transcribed_RNA"/>
</dbReference>
<accession>A0A8D8MHS7</accession>
<reference evidence="1" key="1">
    <citation type="submission" date="2021-05" db="EMBL/GenBank/DDBJ databases">
        <authorList>
            <person name="Alioto T."/>
            <person name="Alioto T."/>
            <person name="Gomez Garrido J."/>
        </authorList>
    </citation>
    <scope>NUCLEOTIDE SEQUENCE</scope>
</reference>
<protein>
    <submittedName>
        <fullName evidence="1">Uncharacterized protein</fullName>
    </submittedName>
</protein>
<evidence type="ECO:0000313" key="1">
    <source>
        <dbReference type="EMBL" id="CAG6624677.1"/>
    </source>
</evidence>
<dbReference type="AlphaFoldDB" id="A0A8D8MHS7"/>
<sequence length="111" mass="11610">MVLTCVLGFFAAAAPVVVSRLVTQTGLFLSYSIKQEPSRCNTLSIRPLADMIIFLGEDTAGDPLVVRVITNSLAPTLTTRDIAPVSGSTTSVSFSPCTLVGSVSNAVFLVC</sequence>
<name>A0A8D8MHS7_9HEMI</name>
<proteinExistence type="predicted"/>